<evidence type="ECO:0000256" key="5">
    <source>
        <dbReference type="ARBA" id="ARBA00048542"/>
    </source>
</evidence>
<evidence type="ECO:0000259" key="7">
    <source>
        <dbReference type="Pfam" id="PF02525"/>
    </source>
</evidence>
<evidence type="ECO:0000256" key="3">
    <source>
        <dbReference type="ARBA" id="ARBA00023002"/>
    </source>
</evidence>
<dbReference type="EMBL" id="CP089984">
    <property type="protein sequence ID" value="WXB15139.1"/>
    <property type="molecule type" value="Genomic_DNA"/>
</dbReference>
<dbReference type="PANTHER" id="PTHR43741">
    <property type="entry name" value="FMN-DEPENDENT NADH-AZOREDUCTASE 1"/>
    <property type="match status" value="1"/>
</dbReference>
<comment type="cofactor">
    <cofactor evidence="6">
        <name>FMN</name>
        <dbReference type="ChEBI" id="CHEBI:58210"/>
    </cofactor>
    <text evidence="6">Binds 1 FMN per subunit.</text>
</comment>
<dbReference type="SUPFAM" id="SSF52218">
    <property type="entry name" value="Flavoproteins"/>
    <property type="match status" value="1"/>
</dbReference>
<comment type="similarity">
    <text evidence="6">Belongs to the azoreductase type 1 family.</text>
</comment>
<feature type="binding site" evidence="6">
    <location>
        <position position="10"/>
    </location>
    <ligand>
        <name>FMN</name>
        <dbReference type="ChEBI" id="CHEBI:58210"/>
    </ligand>
</feature>
<dbReference type="EC" id="1.7.1.17" evidence="6"/>
<protein>
    <recommendedName>
        <fullName evidence="6">FMN dependent NADH:quinone oxidoreductase</fullName>
        <ecNumber evidence="6">1.6.5.-</ecNumber>
    </recommendedName>
    <alternativeName>
        <fullName evidence="6">Azo-dye reductase</fullName>
    </alternativeName>
    <alternativeName>
        <fullName evidence="6">FMN-dependent NADH-azo compound oxidoreductase</fullName>
    </alternativeName>
    <alternativeName>
        <fullName evidence="6">FMN-dependent NADH-azoreductase</fullName>
        <ecNumber evidence="6">1.7.1.17</ecNumber>
    </alternativeName>
</protein>
<comment type="caution">
    <text evidence="6">Lacks conserved residue(s) required for the propagation of feature annotation.</text>
</comment>
<dbReference type="PANTHER" id="PTHR43741:SF4">
    <property type="entry name" value="FMN-DEPENDENT NADH:QUINONE OXIDOREDUCTASE"/>
    <property type="match status" value="1"/>
</dbReference>
<comment type="catalytic activity">
    <reaction evidence="6">
        <text>2 a quinone + NADH + H(+) = 2 a 1,4-benzosemiquinone + NAD(+)</text>
        <dbReference type="Rhea" id="RHEA:65952"/>
        <dbReference type="ChEBI" id="CHEBI:15378"/>
        <dbReference type="ChEBI" id="CHEBI:57540"/>
        <dbReference type="ChEBI" id="CHEBI:57945"/>
        <dbReference type="ChEBI" id="CHEBI:132124"/>
        <dbReference type="ChEBI" id="CHEBI:134225"/>
    </reaction>
</comment>
<evidence type="ECO:0000256" key="2">
    <source>
        <dbReference type="ARBA" id="ARBA00022643"/>
    </source>
</evidence>
<dbReference type="InterPro" id="IPR050104">
    <property type="entry name" value="FMN-dep_NADH:Q_OxRdtase_AzoR1"/>
</dbReference>
<evidence type="ECO:0000313" key="9">
    <source>
        <dbReference type="Proteomes" id="UP001370348"/>
    </source>
</evidence>
<evidence type="ECO:0000256" key="6">
    <source>
        <dbReference type="HAMAP-Rule" id="MF_01216"/>
    </source>
</evidence>
<feature type="binding site" evidence="6">
    <location>
        <begin position="16"/>
        <end position="18"/>
    </location>
    <ligand>
        <name>FMN</name>
        <dbReference type="ChEBI" id="CHEBI:58210"/>
    </ligand>
</feature>
<dbReference type="RefSeq" id="WP_394824764.1">
    <property type="nucleotide sequence ID" value="NZ_CP089984.1"/>
</dbReference>
<evidence type="ECO:0000256" key="1">
    <source>
        <dbReference type="ARBA" id="ARBA00022630"/>
    </source>
</evidence>
<dbReference type="InterPro" id="IPR029039">
    <property type="entry name" value="Flavoprotein-like_sf"/>
</dbReference>
<comment type="function">
    <text evidence="6">Also exhibits azoreductase activity. Catalyzes the reductive cleavage of the azo bond in aromatic azo compounds to the corresponding amines.</text>
</comment>
<keyword evidence="4 6" id="KW-0520">NAD</keyword>
<dbReference type="Gene3D" id="3.40.50.360">
    <property type="match status" value="1"/>
</dbReference>
<name>A0ABZ2LW29_9BACT</name>
<gene>
    <name evidence="6" type="primary">azoR</name>
    <name evidence="8" type="ORF">LZC94_45890</name>
</gene>
<dbReference type="Proteomes" id="UP001370348">
    <property type="component" value="Chromosome"/>
</dbReference>
<organism evidence="8 9">
    <name type="scientific">Pendulispora albinea</name>
    <dbReference type="NCBI Taxonomy" id="2741071"/>
    <lineage>
        <taxon>Bacteria</taxon>
        <taxon>Pseudomonadati</taxon>
        <taxon>Myxococcota</taxon>
        <taxon>Myxococcia</taxon>
        <taxon>Myxococcales</taxon>
        <taxon>Sorangiineae</taxon>
        <taxon>Pendulisporaceae</taxon>
        <taxon>Pendulispora</taxon>
    </lineage>
</organism>
<comment type="subunit">
    <text evidence="6">Homodimer.</text>
</comment>
<keyword evidence="3 6" id="KW-0560">Oxidoreductase</keyword>
<dbReference type="InterPro" id="IPR003680">
    <property type="entry name" value="Flavodoxin_fold"/>
</dbReference>
<proteinExistence type="inferred from homology"/>
<evidence type="ECO:0000256" key="4">
    <source>
        <dbReference type="ARBA" id="ARBA00023027"/>
    </source>
</evidence>
<comment type="function">
    <text evidence="6">Quinone reductase that provides resistance to thiol-specific stress caused by electrophilic quinones.</text>
</comment>
<keyword evidence="2 6" id="KW-0288">FMN</keyword>
<reference evidence="8 9" key="1">
    <citation type="submission" date="2021-12" db="EMBL/GenBank/DDBJ databases">
        <title>Discovery of the Pendulisporaceae a myxobacterial family with distinct sporulation behavior and unique specialized metabolism.</title>
        <authorList>
            <person name="Garcia R."/>
            <person name="Popoff A."/>
            <person name="Bader C.D."/>
            <person name="Loehr J."/>
            <person name="Walesch S."/>
            <person name="Walt C."/>
            <person name="Boldt J."/>
            <person name="Bunk B."/>
            <person name="Haeckl F.J.F.P.J."/>
            <person name="Gunesch A.P."/>
            <person name="Birkelbach J."/>
            <person name="Nuebel U."/>
            <person name="Pietschmann T."/>
            <person name="Bach T."/>
            <person name="Mueller R."/>
        </authorList>
    </citation>
    <scope>NUCLEOTIDE SEQUENCE [LARGE SCALE GENOMIC DNA]</scope>
    <source>
        <strain evidence="8 9">MSr11954</strain>
    </source>
</reference>
<dbReference type="HAMAP" id="MF_01216">
    <property type="entry name" value="Azoreductase_type1"/>
    <property type="match status" value="1"/>
</dbReference>
<dbReference type="Pfam" id="PF02525">
    <property type="entry name" value="Flavodoxin_2"/>
    <property type="match status" value="1"/>
</dbReference>
<keyword evidence="1 6" id="KW-0285">Flavoprotein</keyword>
<feature type="domain" description="Flavodoxin-like fold" evidence="7">
    <location>
        <begin position="3"/>
        <end position="204"/>
    </location>
</feature>
<dbReference type="InterPro" id="IPR023048">
    <property type="entry name" value="NADH:quinone_OxRdtase_FMN_depd"/>
</dbReference>
<keyword evidence="9" id="KW-1185">Reference proteome</keyword>
<sequence>MANLLYVEASPNKQRSVSIEVSRAFLATYAESNPGDAVHELDIWAADLPPFDQHALEAKYAGLAGVDRTDAQNAAWRVLEQLAAPFLTADKFLLGIPLWNFSIPYRLKHLIDLVSQKDILFSFDERGFSGRVKAKKAAVIYARGLDYAPTSAWTPGESYDFQRPYIEAWLRFIGVTEIHSVVVERTLFGPGIDRESRAKGRLEAENLARYF</sequence>
<dbReference type="EC" id="1.6.5.-" evidence="6"/>
<accession>A0ABZ2LW29</accession>
<evidence type="ECO:0000313" key="8">
    <source>
        <dbReference type="EMBL" id="WXB15139.1"/>
    </source>
</evidence>
<comment type="catalytic activity">
    <reaction evidence="5">
        <text>N,N-dimethyl-1,4-phenylenediamine + anthranilate + 2 NAD(+) = 2-(4-dimethylaminophenyl)diazenylbenzoate + 2 NADH + 2 H(+)</text>
        <dbReference type="Rhea" id="RHEA:55872"/>
        <dbReference type="ChEBI" id="CHEBI:15378"/>
        <dbReference type="ChEBI" id="CHEBI:15783"/>
        <dbReference type="ChEBI" id="CHEBI:16567"/>
        <dbReference type="ChEBI" id="CHEBI:57540"/>
        <dbReference type="ChEBI" id="CHEBI:57945"/>
        <dbReference type="ChEBI" id="CHEBI:71579"/>
        <dbReference type="EC" id="1.7.1.17"/>
    </reaction>
    <physiologicalReaction direction="right-to-left" evidence="5">
        <dbReference type="Rhea" id="RHEA:55874"/>
    </physiologicalReaction>
</comment>